<evidence type="ECO:0000313" key="2">
    <source>
        <dbReference type="EMBL" id="TDW59424.1"/>
    </source>
</evidence>
<dbReference type="RefSeq" id="WP_094278096.1">
    <property type="nucleotide sequence ID" value="NZ_NQJF01000006.1"/>
</dbReference>
<dbReference type="AlphaFoldDB" id="A0A235CJS4"/>
<gene>
    <name evidence="1" type="ORF">B6S09_08635</name>
    <name evidence="2" type="ORF">LY04_01675</name>
</gene>
<dbReference type="Proteomes" id="UP000243640">
    <property type="component" value="Unassembled WGS sequence"/>
</dbReference>
<sequence length="73" mass="8089">MSAEREAIYELGDIVRLTAGGPEMTINQLISSYSGDRSFSGNYKAQWFAGKKLDSGTFPEESLELVRKRGEAK</sequence>
<comment type="caution">
    <text evidence="1">The sequence shown here is derived from an EMBL/GenBank/DDBJ whole genome shotgun (WGS) entry which is preliminary data.</text>
</comment>
<reference evidence="2 4" key="2">
    <citation type="submission" date="2019-03" db="EMBL/GenBank/DDBJ databases">
        <title>Genomic Encyclopedia of Archaeal and Bacterial Type Strains, Phase II (KMG-II): from individual species to whole genera.</title>
        <authorList>
            <person name="Goeker M."/>
        </authorList>
    </citation>
    <scope>NUCLEOTIDE SEQUENCE [LARGE SCALE GENOMIC DNA]</scope>
    <source>
        <strain evidence="2 4">DSM 15594</strain>
    </source>
</reference>
<dbReference type="EMBL" id="SODO01000005">
    <property type="protein sequence ID" value="TDW59424.1"/>
    <property type="molecule type" value="Genomic_DNA"/>
</dbReference>
<dbReference type="OrthoDB" id="5601074at2"/>
<evidence type="ECO:0000313" key="1">
    <source>
        <dbReference type="EMBL" id="OYD24679.1"/>
    </source>
</evidence>
<keyword evidence="4" id="KW-1185">Reference proteome</keyword>
<accession>A0A235CJS4</accession>
<evidence type="ECO:0000313" key="4">
    <source>
        <dbReference type="Proteomes" id="UP000295058"/>
    </source>
</evidence>
<dbReference type="Proteomes" id="UP000295058">
    <property type="component" value="Unassembled WGS sequence"/>
</dbReference>
<dbReference type="InterPro" id="IPR019226">
    <property type="entry name" value="DUF2158"/>
</dbReference>
<dbReference type="Pfam" id="PF09926">
    <property type="entry name" value="DUF2158"/>
    <property type="match status" value="1"/>
</dbReference>
<evidence type="ECO:0000313" key="3">
    <source>
        <dbReference type="Proteomes" id="UP000243640"/>
    </source>
</evidence>
<dbReference type="EMBL" id="NQJF01000006">
    <property type="protein sequence ID" value="OYD24679.1"/>
    <property type="molecule type" value="Genomic_DNA"/>
</dbReference>
<name>A0A235CJS4_9GAMM</name>
<proteinExistence type="predicted"/>
<organism evidence="1 3">
    <name type="scientific">Oceanimonas baumannii</name>
    <dbReference type="NCBI Taxonomy" id="129578"/>
    <lineage>
        <taxon>Bacteria</taxon>
        <taxon>Pseudomonadati</taxon>
        <taxon>Pseudomonadota</taxon>
        <taxon>Gammaproteobacteria</taxon>
        <taxon>Aeromonadales</taxon>
        <taxon>Aeromonadaceae</taxon>
        <taxon>Oceanimonas</taxon>
    </lineage>
</organism>
<protein>
    <submittedName>
        <fullName evidence="1">DUF2158 domain-containing protein</fullName>
    </submittedName>
    <submittedName>
        <fullName evidence="2">Uncharacterized protein YodC (DUF2158 family)</fullName>
    </submittedName>
</protein>
<reference evidence="1 3" key="1">
    <citation type="submission" date="2017-08" db="EMBL/GenBank/DDBJ databases">
        <title>Draft Genome Sequence of the Marine Bacterium Oceanimonas baumannii ATCC 700832.</title>
        <authorList>
            <person name="Mcclelland W.D."/>
            <person name="Brennan M.A."/>
            <person name="Trachtenberg A.M."/>
            <person name="Maclea K.S."/>
        </authorList>
    </citation>
    <scope>NUCLEOTIDE SEQUENCE [LARGE SCALE GENOMIC DNA]</scope>
    <source>
        <strain evidence="1 3">ATCC 700832</strain>
    </source>
</reference>